<evidence type="ECO:0000313" key="2">
    <source>
        <dbReference type="EMBL" id="KAG9395171.1"/>
    </source>
</evidence>
<dbReference type="AlphaFoldDB" id="A0A8J6E355"/>
<protein>
    <submittedName>
        <fullName evidence="2">Lipase (Class 3)</fullName>
    </submittedName>
</protein>
<accession>A0A8J6E355</accession>
<keyword evidence="3" id="KW-1185">Reference proteome</keyword>
<dbReference type="Gene3D" id="3.40.50.1820">
    <property type="entry name" value="alpha/beta hydrolase"/>
    <property type="match status" value="1"/>
</dbReference>
<proteinExistence type="predicted"/>
<reference evidence="2" key="1">
    <citation type="submission" date="2021-05" db="EMBL/GenBank/DDBJ databases">
        <title>A free-living protist that lacks canonical eukaryotic 1 DNA replication and segregation systems.</title>
        <authorList>
            <person name="Salas-Leiva D.E."/>
            <person name="Tromer E.C."/>
            <person name="Curtis B.A."/>
            <person name="Jerlstrom-Hultqvist J."/>
            <person name="Kolisko M."/>
            <person name="Yi Z."/>
            <person name="Salas-Leiva J.S."/>
            <person name="Gallot-Lavallee L."/>
            <person name="Kops G.J.P.L."/>
            <person name="Archibald J.M."/>
            <person name="Simpson A.G.B."/>
            <person name="Roger A.J."/>
        </authorList>
    </citation>
    <scope>NUCLEOTIDE SEQUENCE</scope>
    <source>
        <strain evidence="2">BICM</strain>
    </source>
</reference>
<dbReference type="PANTHER" id="PTHR45856">
    <property type="entry name" value="ALPHA/BETA-HYDROLASES SUPERFAMILY PROTEIN"/>
    <property type="match status" value="1"/>
</dbReference>
<evidence type="ECO:0000259" key="1">
    <source>
        <dbReference type="Pfam" id="PF01764"/>
    </source>
</evidence>
<dbReference type="CDD" id="cd00519">
    <property type="entry name" value="Lipase_3"/>
    <property type="match status" value="1"/>
</dbReference>
<dbReference type="InterPro" id="IPR051218">
    <property type="entry name" value="Sec_MonoDiacylglyc_Lipase"/>
</dbReference>
<dbReference type="OrthoDB" id="438440at2759"/>
<comment type="caution">
    <text evidence="2">The sequence shown here is derived from an EMBL/GenBank/DDBJ whole genome shotgun (WGS) entry which is preliminary data.</text>
</comment>
<name>A0A8J6E355_9EUKA</name>
<gene>
    <name evidence="2" type="ORF">J8273_0391</name>
</gene>
<evidence type="ECO:0000313" key="3">
    <source>
        <dbReference type="Proteomes" id="UP000717585"/>
    </source>
</evidence>
<dbReference type="GO" id="GO:0006629">
    <property type="term" value="P:lipid metabolic process"/>
    <property type="evidence" value="ECO:0007669"/>
    <property type="project" value="InterPro"/>
</dbReference>
<sequence>MVDLGRVFDKENVSQLITAIYLSALVYDDPNLCRRLATLYGVSIDTPEAARQTHSQFLINMLNTRTHGFVRLTHCTITRLGYTNYLFAEDADTVYIVFMGTSGSLDAIVDVTVKPSQLILHGHLLGHVHSGFLLRANGYSPEFMGYIHGDKRVVFAGHSLGGAIAMIKAMDVLLNPDVPQAVRDGLLVVTLGCPLLFDAMVQDHITEQALGHHFVSLFHHSDPVPLLSFNAETKLMEIRDEEIDQAEEKRRRRLLEIKRRRMSPLDAADVYPGDFKPVGRLFELDHSPANVTLIGDEVFEQMAAHVYDFADCVSKAQYHRIFFYVDLLDSILCPGCRSLELDSTLESFAVIEKKLGDIEGHASREKREMLRAGAFVSGVLARWSGSKLRRRGTKVDVEEEADADLDLRGMEKLFSM</sequence>
<dbReference type="PANTHER" id="PTHR45856:SF24">
    <property type="entry name" value="FUNGAL LIPASE-LIKE DOMAIN-CONTAINING PROTEIN"/>
    <property type="match status" value="1"/>
</dbReference>
<organism evidence="2 3">
    <name type="scientific">Carpediemonas membranifera</name>
    <dbReference type="NCBI Taxonomy" id="201153"/>
    <lineage>
        <taxon>Eukaryota</taxon>
        <taxon>Metamonada</taxon>
        <taxon>Carpediemonas-like organisms</taxon>
        <taxon>Carpediemonas</taxon>
    </lineage>
</organism>
<dbReference type="Pfam" id="PF01764">
    <property type="entry name" value="Lipase_3"/>
    <property type="match status" value="1"/>
</dbReference>
<feature type="domain" description="Fungal lipase-type" evidence="1">
    <location>
        <begin position="95"/>
        <end position="229"/>
    </location>
</feature>
<dbReference type="InterPro" id="IPR029058">
    <property type="entry name" value="AB_hydrolase_fold"/>
</dbReference>
<dbReference type="EMBL" id="JAHDYR010000012">
    <property type="protein sequence ID" value="KAG9395171.1"/>
    <property type="molecule type" value="Genomic_DNA"/>
</dbReference>
<dbReference type="SUPFAM" id="SSF53474">
    <property type="entry name" value="alpha/beta-Hydrolases"/>
    <property type="match status" value="1"/>
</dbReference>
<dbReference type="InterPro" id="IPR002921">
    <property type="entry name" value="Fungal_lipase-type"/>
</dbReference>
<dbReference type="Proteomes" id="UP000717585">
    <property type="component" value="Unassembled WGS sequence"/>
</dbReference>